<dbReference type="Gene3D" id="1.20.58.70">
    <property type="match status" value="1"/>
</dbReference>
<evidence type="ECO:0000256" key="1">
    <source>
        <dbReference type="SAM" id="Phobius"/>
    </source>
</evidence>
<keyword evidence="1" id="KW-0812">Transmembrane</keyword>
<dbReference type="KEGG" id="bdw:94336653"/>
<comment type="caution">
    <text evidence="2">The sequence shown here is derived from an EMBL/GenBank/DDBJ whole genome shotgun (WGS) entry which is preliminary data.</text>
</comment>
<evidence type="ECO:0000313" key="2">
    <source>
        <dbReference type="EMBL" id="KAK2195761.1"/>
    </source>
</evidence>
<dbReference type="InterPro" id="IPR010989">
    <property type="entry name" value="SNARE"/>
</dbReference>
<organism evidence="2 3">
    <name type="scientific">Babesia duncani</name>
    <dbReference type="NCBI Taxonomy" id="323732"/>
    <lineage>
        <taxon>Eukaryota</taxon>
        <taxon>Sar</taxon>
        <taxon>Alveolata</taxon>
        <taxon>Apicomplexa</taxon>
        <taxon>Aconoidasida</taxon>
        <taxon>Piroplasmida</taxon>
        <taxon>Babesiidae</taxon>
        <taxon>Babesia</taxon>
    </lineage>
</organism>
<dbReference type="GO" id="GO:0016020">
    <property type="term" value="C:membrane"/>
    <property type="evidence" value="ECO:0007669"/>
    <property type="project" value="InterPro"/>
</dbReference>
<dbReference type="RefSeq" id="XP_067802604.1">
    <property type="nucleotide sequence ID" value="XM_067947382.1"/>
</dbReference>
<dbReference type="GeneID" id="94336653"/>
<reference evidence="2" key="1">
    <citation type="journal article" date="2023" name="Nat. Microbiol.">
        <title>Babesia duncani multi-omics identifies virulence factors and drug targets.</title>
        <authorList>
            <person name="Singh P."/>
            <person name="Lonardi S."/>
            <person name="Liang Q."/>
            <person name="Vydyam P."/>
            <person name="Khabirova E."/>
            <person name="Fang T."/>
            <person name="Gihaz S."/>
            <person name="Thekkiniath J."/>
            <person name="Munshi M."/>
            <person name="Abel S."/>
            <person name="Ciampossin L."/>
            <person name="Batugedara G."/>
            <person name="Gupta M."/>
            <person name="Lu X.M."/>
            <person name="Lenz T."/>
            <person name="Chakravarty S."/>
            <person name="Cornillot E."/>
            <person name="Hu Y."/>
            <person name="Ma W."/>
            <person name="Gonzalez L.M."/>
            <person name="Sanchez S."/>
            <person name="Estrada K."/>
            <person name="Sanchez-Flores A."/>
            <person name="Montero E."/>
            <person name="Harb O.S."/>
            <person name="Le Roch K.G."/>
            <person name="Mamoun C.B."/>
        </authorList>
    </citation>
    <scope>NUCLEOTIDE SEQUENCE</scope>
    <source>
        <strain evidence="2">WA1</strain>
    </source>
</reference>
<keyword evidence="1" id="KW-1133">Transmembrane helix</keyword>
<sequence length="319" mass="36428">MYETESSWVLDLEENKLACDNENDDSSICISTRATSINDDGFLSNGLTEKSPLLSKALNYVDGKRHMQNYLKDITKLNDAIDNFSASIQALSLFKYYVQDTKNETSREMLRKRFKKRSIVCSTKIQTVQKQLQKLNHENHYAMVHREELQFSYSDLRTRFNLQDNAVKRLKTLTETYESVIREYTAFIKPGQFTGYSPEPVFEATNYDSESNISSSTILDEISTRSKDILVLEKNAKDLNQLFSDLNLAIMKRGENINCLEQQILLSGEQIERGKEDMQSAYRGASALQSLYLTFVLIAVGTCVLVFPSQLKTSIFGSQ</sequence>
<evidence type="ECO:0000313" key="3">
    <source>
        <dbReference type="Proteomes" id="UP001214638"/>
    </source>
</evidence>
<keyword evidence="1" id="KW-0472">Membrane</keyword>
<dbReference type="GO" id="GO:0016192">
    <property type="term" value="P:vesicle-mediated transport"/>
    <property type="evidence" value="ECO:0007669"/>
    <property type="project" value="InterPro"/>
</dbReference>
<gene>
    <name evidence="2" type="ORF">BdWA1_002355</name>
</gene>
<dbReference type="AlphaFoldDB" id="A0AAD9UNF0"/>
<keyword evidence="3" id="KW-1185">Reference proteome</keyword>
<name>A0AAD9UNF0_9APIC</name>
<protein>
    <submittedName>
        <fullName evidence="2">SNARE</fullName>
    </submittedName>
</protein>
<feature type="transmembrane region" description="Helical" evidence="1">
    <location>
        <begin position="287"/>
        <end position="307"/>
    </location>
</feature>
<dbReference type="Proteomes" id="UP001214638">
    <property type="component" value="Unassembled WGS sequence"/>
</dbReference>
<dbReference type="SUPFAM" id="SSF47661">
    <property type="entry name" value="t-snare proteins"/>
    <property type="match status" value="1"/>
</dbReference>
<dbReference type="EMBL" id="JALLKP010000003">
    <property type="protein sequence ID" value="KAK2195761.1"/>
    <property type="molecule type" value="Genomic_DNA"/>
</dbReference>
<proteinExistence type="predicted"/>
<accession>A0AAD9UNF0</accession>